<reference evidence="1" key="3">
    <citation type="submission" date="2011-03" db="EMBL/GenBank/DDBJ databases">
        <title>Annotation of Magnaporthe poae ATCC 64411.</title>
        <authorList>
            <person name="Ma L.-J."/>
            <person name="Dead R."/>
            <person name="Young S.K."/>
            <person name="Zeng Q."/>
            <person name="Gargeya S."/>
            <person name="Fitzgerald M."/>
            <person name="Haas B."/>
            <person name="Abouelleil A."/>
            <person name="Alvarado L."/>
            <person name="Arachchi H.M."/>
            <person name="Berlin A."/>
            <person name="Brown A."/>
            <person name="Chapman S.B."/>
            <person name="Chen Z."/>
            <person name="Dunbar C."/>
            <person name="Freedman E."/>
            <person name="Gearin G."/>
            <person name="Gellesch M."/>
            <person name="Goldberg J."/>
            <person name="Griggs A."/>
            <person name="Gujja S."/>
            <person name="Heiman D."/>
            <person name="Howarth C."/>
            <person name="Larson L."/>
            <person name="Lui A."/>
            <person name="MacDonald P.J.P."/>
            <person name="Mehta T."/>
            <person name="Montmayeur A."/>
            <person name="Murphy C."/>
            <person name="Neiman D."/>
            <person name="Pearson M."/>
            <person name="Priest M."/>
            <person name="Roberts A."/>
            <person name="Saif S."/>
            <person name="Shea T."/>
            <person name="Shenoy N."/>
            <person name="Sisk P."/>
            <person name="Stolte C."/>
            <person name="Sykes S."/>
            <person name="Yandava C."/>
            <person name="Wortman J."/>
            <person name="Nusbaum C."/>
            <person name="Birren B."/>
        </authorList>
    </citation>
    <scope>NUCLEOTIDE SEQUENCE</scope>
    <source>
        <strain evidence="1">ATCC 64411</strain>
    </source>
</reference>
<accession>A0A0C4DK29</accession>
<protein>
    <submittedName>
        <fullName evidence="1 2">Uncharacterized protein</fullName>
    </submittedName>
</protein>
<evidence type="ECO:0000313" key="1">
    <source>
        <dbReference type="EMBL" id="KLU80996.1"/>
    </source>
</evidence>
<sequence>MRRGESIVSTPASRAHAASPHTLSVSWMLTTASLSASFLSAAPSFPFPSRGCLARGRVEGAPLWRRGARFQVFQRRKPSKEKAGSLHHEVTLQQLLIFISVPDVSISNGCRLLLLLPLHRFCGSKRWMTKGIPHWDMPQTNVPLPLPYG</sequence>
<name>A0A0C4DK29_MAGP6</name>
<dbReference type="VEuPathDB" id="FungiDB:MAPG_00091"/>
<reference evidence="2" key="4">
    <citation type="journal article" date="2015" name="G3 (Bethesda)">
        <title>Genome sequences of three phytopathogenic species of the Magnaporthaceae family of fungi.</title>
        <authorList>
            <person name="Okagaki L.H."/>
            <person name="Nunes C.C."/>
            <person name="Sailsbery J."/>
            <person name="Clay B."/>
            <person name="Brown D."/>
            <person name="John T."/>
            <person name="Oh Y."/>
            <person name="Young N."/>
            <person name="Fitzgerald M."/>
            <person name="Haas B.J."/>
            <person name="Zeng Q."/>
            <person name="Young S."/>
            <person name="Adiconis X."/>
            <person name="Fan L."/>
            <person name="Levin J.Z."/>
            <person name="Mitchell T.K."/>
            <person name="Okubara P.A."/>
            <person name="Farman M.L."/>
            <person name="Kohn L.M."/>
            <person name="Birren B."/>
            <person name="Ma L.-J."/>
            <person name="Dean R.A."/>
        </authorList>
    </citation>
    <scope>NUCLEOTIDE SEQUENCE</scope>
    <source>
        <strain evidence="2">ATCC 64411 / 73-15</strain>
    </source>
</reference>
<reference evidence="3" key="1">
    <citation type="submission" date="2010-05" db="EMBL/GenBank/DDBJ databases">
        <title>The genome sequence of Magnaporthe poae strain ATCC 64411.</title>
        <authorList>
            <person name="Ma L.-J."/>
            <person name="Dead R."/>
            <person name="Young S."/>
            <person name="Zeng Q."/>
            <person name="Koehrsen M."/>
            <person name="Alvarado L."/>
            <person name="Berlin A."/>
            <person name="Chapman S.B."/>
            <person name="Chen Z."/>
            <person name="Freedman E."/>
            <person name="Gellesch M."/>
            <person name="Goldberg J."/>
            <person name="Griggs A."/>
            <person name="Gujja S."/>
            <person name="Heilman E.R."/>
            <person name="Heiman D."/>
            <person name="Hepburn T."/>
            <person name="Howarth C."/>
            <person name="Jen D."/>
            <person name="Larson L."/>
            <person name="Mehta T."/>
            <person name="Neiman D."/>
            <person name="Pearson M."/>
            <person name="Roberts A."/>
            <person name="Saif S."/>
            <person name="Shea T."/>
            <person name="Shenoy N."/>
            <person name="Sisk P."/>
            <person name="Stolte C."/>
            <person name="Sykes S."/>
            <person name="Walk T."/>
            <person name="White J."/>
            <person name="Yandava C."/>
            <person name="Haas B."/>
            <person name="Nusbaum C."/>
            <person name="Birren B."/>
        </authorList>
    </citation>
    <scope>NUCLEOTIDE SEQUENCE [LARGE SCALE GENOMIC DNA]</scope>
    <source>
        <strain evidence="3">ATCC 64411 / 73-15</strain>
    </source>
</reference>
<organism evidence="2 3">
    <name type="scientific">Magnaporthiopsis poae (strain ATCC 64411 / 73-15)</name>
    <name type="common">Kentucky bluegrass fungus</name>
    <name type="synonym">Magnaporthe poae</name>
    <dbReference type="NCBI Taxonomy" id="644358"/>
    <lineage>
        <taxon>Eukaryota</taxon>
        <taxon>Fungi</taxon>
        <taxon>Dikarya</taxon>
        <taxon>Ascomycota</taxon>
        <taxon>Pezizomycotina</taxon>
        <taxon>Sordariomycetes</taxon>
        <taxon>Sordariomycetidae</taxon>
        <taxon>Magnaporthales</taxon>
        <taxon>Magnaporthaceae</taxon>
        <taxon>Magnaporthiopsis</taxon>
    </lineage>
</organism>
<proteinExistence type="predicted"/>
<evidence type="ECO:0000313" key="3">
    <source>
        <dbReference type="Proteomes" id="UP000011715"/>
    </source>
</evidence>
<evidence type="ECO:0000313" key="2">
    <source>
        <dbReference type="EnsemblFungi" id="MAPG_00091T0"/>
    </source>
</evidence>
<reference evidence="1" key="2">
    <citation type="submission" date="2010-05" db="EMBL/GenBank/DDBJ databases">
        <title>The Genome Sequence of Magnaporthe poae strain ATCC 64411.</title>
        <authorList>
            <consortium name="The Broad Institute Genome Sequencing Platform"/>
            <consortium name="Broad Institute Genome Sequencing Center for Infectious Disease"/>
            <person name="Ma L.-J."/>
            <person name="Dead R."/>
            <person name="Young S."/>
            <person name="Zeng Q."/>
            <person name="Koehrsen M."/>
            <person name="Alvarado L."/>
            <person name="Berlin A."/>
            <person name="Chapman S.B."/>
            <person name="Chen Z."/>
            <person name="Freedman E."/>
            <person name="Gellesch M."/>
            <person name="Goldberg J."/>
            <person name="Griggs A."/>
            <person name="Gujja S."/>
            <person name="Heilman E.R."/>
            <person name="Heiman D."/>
            <person name="Hepburn T."/>
            <person name="Howarth C."/>
            <person name="Jen D."/>
            <person name="Larson L."/>
            <person name="Mehta T."/>
            <person name="Neiman D."/>
            <person name="Pearson M."/>
            <person name="Roberts A."/>
            <person name="Saif S."/>
            <person name="Shea T."/>
            <person name="Shenoy N."/>
            <person name="Sisk P."/>
            <person name="Stolte C."/>
            <person name="Sykes S."/>
            <person name="Walk T."/>
            <person name="White J."/>
            <person name="Yandava C."/>
            <person name="Haas B."/>
            <person name="Nusbaum C."/>
            <person name="Birren B."/>
        </authorList>
    </citation>
    <scope>NUCLEOTIDE SEQUENCE</scope>
    <source>
        <strain evidence="1">ATCC 64411</strain>
    </source>
</reference>
<dbReference type="EnsemblFungi" id="MAPG_00091T0">
    <property type="protein sequence ID" value="MAPG_00091T0"/>
    <property type="gene ID" value="MAPG_00091"/>
</dbReference>
<dbReference type="AlphaFoldDB" id="A0A0C4DK29"/>
<reference evidence="2" key="5">
    <citation type="submission" date="2015-06" db="UniProtKB">
        <authorList>
            <consortium name="EnsemblFungi"/>
        </authorList>
    </citation>
    <scope>IDENTIFICATION</scope>
    <source>
        <strain evidence="2">ATCC 64411</strain>
    </source>
</reference>
<keyword evidence="3" id="KW-1185">Reference proteome</keyword>
<dbReference type="Proteomes" id="UP000011715">
    <property type="component" value="Unassembled WGS sequence"/>
</dbReference>
<dbReference type="EMBL" id="ADBL01000018">
    <property type="status" value="NOT_ANNOTATED_CDS"/>
    <property type="molecule type" value="Genomic_DNA"/>
</dbReference>
<gene>
    <name evidence="1" type="ORF">MAPG_00091</name>
</gene>
<dbReference type="EMBL" id="GL876966">
    <property type="protein sequence ID" value="KLU80996.1"/>
    <property type="molecule type" value="Genomic_DNA"/>
</dbReference>